<dbReference type="SUPFAM" id="SSF46785">
    <property type="entry name" value="Winged helix' DNA-binding domain"/>
    <property type="match status" value="1"/>
</dbReference>
<keyword evidence="1" id="KW-0805">Transcription regulation</keyword>
<feature type="domain" description="HTH gntR-type" evidence="4">
    <location>
        <begin position="9"/>
        <end position="76"/>
    </location>
</feature>
<dbReference type="GO" id="GO:0003677">
    <property type="term" value="F:DNA binding"/>
    <property type="evidence" value="ECO:0007669"/>
    <property type="project" value="UniProtKB-KW"/>
</dbReference>
<keyword evidence="2" id="KW-0238">DNA-binding</keyword>
<dbReference type="SUPFAM" id="SSF48008">
    <property type="entry name" value="GntR ligand-binding domain-like"/>
    <property type="match status" value="1"/>
</dbReference>
<dbReference type="Pfam" id="PF07729">
    <property type="entry name" value="FCD"/>
    <property type="match status" value="1"/>
</dbReference>
<dbReference type="PANTHER" id="PTHR43537">
    <property type="entry name" value="TRANSCRIPTIONAL REGULATOR, GNTR FAMILY"/>
    <property type="match status" value="1"/>
</dbReference>
<dbReference type="Gene3D" id="1.10.10.10">
    <property type="entry name" value="Winged helix-like DNA-binding domain superfamily/Winged helix DNA-binding domain"/>
    <property type="match status" value="1"/>
</dbReference>
<dbReference type="GO" id="GO:0003700">
    <property type="term" value="F:DNA-binding transcription factor activity"/>
    <property type="evidence" value="ECO:0007669"/>
    <property type="project" value="InterPro"/>
</dbReference>
<organism evidence="5">
    <name type="scientific">freshwater metagenome</name>
    <dbReference type="NCBI Taxonomy" id="449393"/>
    <lineage>
        <taxon>unclassified sequences</taxon>
        <taxon>metagenomes</taxon>
        <taxon>ecological metagenomes</taxon>
    </lineage>
</organism>
<dbReference type="AlphaFoldDB" id="A0A6J7PGZ6"/>
<protein>
    <submittedName>
        <fullName evidence="5">Unannotated protein</fullName>
    </submittedName>
</protein>
<dbReference type="InterPro" id="IPR011711">
    <property type="entry name" value="GntR_C"/>
</dbReference>
<dbReference type="PRINTS" id="PR00035">
    <property type="entry name" value="HTHGNTR"/>
</dbReference>
<name>A0A6J7PGZ6_9ZZZZ</name>
<sequence>MWPVAQSGERAADRAYHLLRREIVAGTIPAGSHLAEAELATQYELSRTPIRESLRRLQSEGLVEVIPHRGARVVDWNSFDVEGIYDLRALVEGFVARRAATRLSPGQVDHLESLCVQMEELTARADFADVETMSGFAFLNDQFHGGVAEASGADYVIPARNVLVVLPVILQALHNYAPVDVNRSHRHHRELLDAFRAKDPAWAESIMTTHVLSSKTRLMDQVRAKESADGASADSA</sequence>
<evidence type="ECO:0000256" key="1">
    <source>
        <dbReference type="ARBA" id="ARBA00023015"/>
    </source>
</evidence>
<dbReference type="EMBL" id="CAFBOZ010000116">
    <property type="protein sequence ID" value="CAB5004900.1"/>
    <property type="molecule type" value="Genomic_DNA"/>
</dbReference>
<dbReference type="Pfam" id="PF00392">
    <property type="entry name" value="GntR"/>
    <property type="match status" value="1"/>
</dbReference>
<proteinExistence type="predicted"/>
<keyword evidence="3" id="KW-0804">Transcription</keyword>
<dbReference type="InterPro" id="IPR036388">
    <property type="entry name" value="WH-like_DNA-bd_sf"/>
</dbReference>
<gene>
    <name evidence="5" type="ORF">UFOPK3992_00916</name>
</gene>
<dbReference type="PROSITE" id="PS50949">
    <property type="entry name" value="HTH_GNTR"/>
    <property type="match status" value="1"/>
</dbReference>
<dbReference type="Gene3D" id="1.20.120.530">
    <property type="entry name" value="GntR ligand-binding domain-like"/>
    <property type="match status" value="1"/>
</dbReference>
<dbReference type="SMART" id="SM00895">
    <property type="entry name" value="FCD"/>
    <property type="match status" value="1"/>
</dbReference>
<dbReference type="InterPro" id="IPR008920">
    <property type="entry name" value="TF_FadR/GntR_C"/>
</dbReference>
<dbReference type="InterPro" id="IPR036390">
    <property type="entry name" value="WH_DNA-bd_sf"/>
</dbReference>
<accession>A0A6J7PGZ6</accession>
<dbReference type="SMART" id="SM00345">
    <property type="entry name" value="HTH_GNTR"/>
    <property type="match status" value="1"/>
</dbReference>
<evidence type="ECO:0000256" key="2">
    <source>
        <dbReference type="ARBA" id="ARBA00023125"/>
    </source>
</evidence>
<reference evidence="5" key="1">
    <citation type="submission" date="2020-05" db="EMBL/GenBank/DDBJ databases">
        <authorList>
            <person name="Chiriac C."/>
            <person name="Salcher M."/>
            <person name="Ghai R."/>
            <person name="Kavagutti S V."/>
        </authorList>
    </citation>
    <scope>NUCLEOTIDE SEQUENCE</scope>
</reference>
<evidence type="ECO:0000313" key="5">
    <source>
        <dbReference type="EMBL" id="CAB5004900.1"/>
    </source>
</evidence>
<dbReference type="InterPro" id="IPR000524">
    <property type="entry name" value="Tscrpt_reg_HTH_GntR"/>
</dbReference>
<dbReference type="PANTHER" id="PTHR43537:SF24">
    <property type="entry name" value="GLUCONATE OPERON TRANSCRIPTIONAL REPRESSOR"/>
    <property type="match status" value="1"/>
</dbReference>
<evidence type="ECO:0000256" key="3">
    <source>
        <dbReference type="ARBA" id="ARBA00023163"/>
    </source>
</evidence>
<evidence type="ECO:0000259" key="4">
    <source>
        <dbReference type="PROSITE" id="PS50949"/>
    </source>
</evidence>
<dbReference type="CDD" id="cd07377">
    <property type="entry name" value="WHTH_GntR"/>
    <property type="match status" value="1"/>
</dbReference>